<sequence>MAKIILTGATGYVGGQVLNELVQSGTKHSISVLSRDTAKSKKISEVYPHIRVVQGSLDDLDVVEQEASKADIVLNLASNKHLESMKVIHKALAKREVSQPAYWIQISGASVLAAQEVASGQTPGSPSSTVFDDLNDAPTLYRLIRAHPFRAVDNYMLDVAENSPSIKSALLFPPTIFGKGQGPVNQRSIQIPTLAKTTLQKGHGIRVGDGQSRWGNVHIRDLGRLITSLTNAATESPEREDLWGKNGLYLTGVGEMPFGEISQRVQDAAITHGHVAPNAEIEVLTGSVIDSTLPAGSVFYGSNARGQANRAMELLKWQPKEGSLEEEIERAVIEEAANLRN</sequence>
<accession>A0ACC1PK50</accession>
<gene>
    <name evidence="1" type="ORF">NUW58_g1753</name>
</gene>
<dbReference type="Proteomes" id="UP001143856">
    <property type="component" value="Unassembled WGS sequence"/>
</dbReference>
<dbReference type="EMBL" id="JAPDGR010000203">
    <property type="protein sequence ID" value="KAJ2993721.1"/>
    <property type="molecule type" value="Genomic_DNA"/>
</dbReference>
<comment type="caution">
    <text evidence="1">The sequence shown here is derived from an EMBL/GenBank/DDBJ whole genome shotgun (WGS) entry which is preliminary data.</text>
</comment>
<organism evidence="1 2">
    <name type="scientific">Xylaria curta</name>
    <dbReference type="NCBI Taxonomy" id="42375"/>
    <lineage>
        <taxon>Eukaryota</taxon>
        <taxon>Fungi</taxon>
        <taxon>Dikarya</taxon>
        <taxon>Ascomycota</taxon>
        <taxon>Pezizomycotina</taxon>
        <taxon>Sordariomycetes</taxon>
        <taxon>Xylariomycetidae</taxon>
        <taxon>Xylariales</taxon>
        <taxon>Xylariaceae</taxon>
        <taxon>Xylaria</taxon>
    </lineage>
</organism>
<proteinExistence type="predicted"/>
<reference evidence="1" key="1">
    <citation type="submission" date="2022-10" db="EMBL/GenBank/DDBJ databases">
        <title>Genome Sequence of Xylaria curta.</title>
        <authorList>
            <person name="Buettner E."/>
        </authorList>
    </citation>
    <scope>NUCLEOTIDE SEQUENCE</scope>
    <source>
        <strain evidence="1">Babe10</strain>
    </source>
</reference>
<protein>
    <submittedName>
        <fullName evidence="1">Uncharacterized protein</fullName>
    </submittedName>
</protein>
<keyword evidence="2" id="KW-1185">Reference proteome</keyword>
<name>A0ACC1PK50_9PEZI</name>
<evidence type="ECO:0000313" key="2">
    <source>
        <dbReference type="Proteomes" id="UP001143856"/>
    </source>
</evidence>
<evidence type="ECO:0000313" key="1">
    <source>
        <dbReference type="EMBL" id="KAJ2993721.1"/>
    </source>
</evidence>